<gene>
    <name evidence="2" type="ORF">BJP34_03850</name>
</gene>
<reference evidence="3" key="1">
    <citation type="submission" date="2016-10" db="EMBL/GenBank/DDBJ databases">
        <title>Comparative genomics uncovers the prolific and rare metabolic potential of the cyanobacterial genus Moorea.</title>
        <authorList>
            <person name="Leao T."/>
            <person name="Castelao G."/>
            <person name="Korobeynikov A."/>
            <person name="Monroe E.A."/>
            <person name="Podell S."/>
            <person name="Glukhov E."/>
            <person name="Allen E."/>
            <person name="Gerwick W.H."/>
            <person name="Gerwick L."/>
        </authorList>
    </citation>
    <scope>NUCLEOTIDE SEQUENCE [LARGE SCALE GENOMIC DNA]</scope>
    <source>
        <strain evidence="3">PAL-8-15-08-1</strain>
    </source>
</reference>
<keyword evidence="1" id="KW-0812">Transmembrane</keyword>
<sequence>MTKSLLKIYPLGHLSLGLVEWVLLAWAIRLWRRSTSLAMIVLPIVLASISYDNLVLAMGSLIGKGDLLKSLSMVRFLLHFLVVPLFIVIAVELAHRAGAVWANTIVRVLSWVLALGLGGYEVATHFVGLELVPVTFAGTLRYTVAEVSGPPIVTILVNLFVLLIGIGIWVRLKWPWLFVGTLVALIGNAVPISRVGTIVGSASEFVMALSLLLTERRTQFVRAQLGSGEKTTVDTSLSVT</sequence>
<proteinExistence type="predicted"/>
<protein>
    <submittedName>
        <fullName evidence="2">Uncharacterized protein</fullName>
    </submittedName>
</protein>
<dbReference type="STRING" id="1458985.BJP34_03850"/>
<organism evidence="2 3">
    <name type="scientific">Moorena producens PAL-8-15-08-1</name>
    <dbReference type="NCBI Taxonomy" id="1458985"/>
    <lineage>
        <taxon>Bacteria</taxon>
        <taxon>Bacillati</taxon>
        <taxon>Cyanobacteriota</taxon>
        <taxon>Cyanophyceae</taxon>
        <taxon>Coleofasciculales</taxon>
        <taxon>Coleofasciculaceae</taxon>
        <taxon>Moorena</taxon>
    </lineage>
</organism>
<dbReference type="Proteomes" id="UP000177870">
    <property type="component" value="Chromosome"/>
</dbReference>
<feature type="transmembrane region" description="Helical" evidence="1">
    <location>
        <begin position="40"/>
        <end position="62"/>
    </location>
</feature>
<evidence type="ECO:0000313" key="2">
    <source>
        <dbReference type="EMBL" id="AOW98695.1"/>
    </source>
</evidence>
<feature type="transmembrane region" description="Helical" evidence="1">
    <location>
        <begin position="151"/>
        <end position="172"/>
    </location>
</feature>
<dbReference type="OrthoDB" id="4331374at2"/>
<feature type="transmembrane region" description="Helical" evidence="1">
    <location>
        <begin position="100"/>
        <end position="120"/>
    </location>
</feature>
<dbReference type="RefSeq" id="WP_070391202.1">
    <property type="nucleotide sequence ID" value="NZ_CP017599.1"/>
</dbReference>
<keyword evidence="1" id="KW-0472">Membrane</keyword>
<dbReference type="EMBL" id="CP017599">
    <property type="protein sequence ID" value="AOW98695.1"/>
    <property type="molecule type" value="Genomic_DNA"/>
</dbReference>
<feature type="transmembrane region" description="Helical" evidence="1">
    <location>
        <begin position="74"/>
        <end position="93"/>
    </location>
</feature>
<dbReference type="KEGG" id="mpro:BJP34_03850"/>
<name>A0A1D8TMR6_9CYAN</name>
<accession>A0A1D8TMR6</accession>
<dbReference type="AlphaFoldDB" id="A0A1D8TMR6"/>
<feature type="transmembrane region" description="Helical" evidence="1">
    <location>
        <begin position="6"/>
        <end position="28"/>
    </location>
</feature>
<evidence type="ECO:0000313" key="3">
    <source>
        <dbReference type="Proteomes" id="UP000177870"/>
    </source>
</evidence>
<evidence type="ECO:0000256" key="1">
    <source>
        <dbReference type="SAM" id="Phobius"/>
    </source>
</evidence>
<keyword evidence="1" id="KW-1133">Transmembrane helix</keyword>